<evidence type="ECO:0000313" key="2">
    <source>
        <dbReference type="EMBL" id="KAK9089455.1"/>
    </source>
</evidence>
<evidence type="ECO:0000313" key="3">
    <source>
        <dbReference type="Proteomes" id="UP001419268"/>
    </source>
</evidence>
<accession>A0AAP0EA49</accession>
<protein>
    <submittedName>
        <fullName evidence="2">Uncharacterized protein</fullName>
    </submittedName>
</protein>
<organism evidence="2 3">
    <name type="scientific">Stephania cephalantha</name>
    <dbReference type="NCBI Taxonomy" id="152367"/>
    <lineage>
        <taxon>Eukaryota</taxon>
        <taxon>Viridiplantae</taxon>
        <taxon>Streptophyta</taxon>
        <taxon>Embryophyta</taxon>
        <taxon>Tracheophyta</taxon>
        <taxon>Spermatophyta</taxon>
        <taxon>Magnoliopsida</taxon>
        <taxon>Ranunculales</taxon>
        <taxon>Menispermaceae</taxon>
        <taxon>Menispermoideae</taxon>
        <taxon>Cissampelideae</taxon>
        <taxon>Stephania</taxon>
    </lineage>
</organism>
<proteinExistence type="predicted"/>
<evidence type="ECO:0000256" key="1">
    <source>
        <dbReference type="SAM" id="MobiDB-lite"/>
    </source>
</evidence>
<dbReference type="AlphaFoldDB" id="A0AAP0EA49"/>
<feature type="region of interest" description="Disordered" evidence="1">
    <location>
        <begin position="146"/>
        <end position="186"/>
    </location>
</feature>
<reference evidence="2 3" key="1">
    <citation type="submission" date="2024-01" db="EMBL/GenBank/DDBJ databases">
        <title>Genome assemblies of Stephania.</title>
        <authorList>
            <person name="Yang L."/>
        </authorList>
    </citation>
    <scope>NUCLEOTIDE SEQUENCE [LARGE SCALE GENOMIC DNA]</scope>
    <source>
        <strain evidence="2">JXDWG</strain>
        <tissue evidence="2">Leaf</tissue>
    </source>
</reference>
<gene>
    <name evidence="2" type="ORF">Scep_028537</name>
</gene>
<dbReference type="Proteomes" id="UP001419268">
    <property type="component" value="Unassembled WGS sequence"/>
</dbReference>
<feature type="compositionally biased region" description="Polar residues" evidence="1">
    <location>
        <begin position="148"/>
        <end position="169"/>
    </location>
</feature>
<sequence length="280" mass="30499">MAIANPFERLVSCPGKSFFSLSLVRDEVSVGKPSPKCKLTACSWITYTDVALTYIDGRSMMVWSLLEVSKEPGSSRRRPACRGGAQPYRVRWGYGLGRGNDIAKRHASCGSGSAASEEMYNGGRARNGAAERSQVAGECAESAEAAMTGSSNRVTATNRGQQQGGNATRNAEELTSGGGGGDDRLPAEEYGRRLLFTSVDSDDMAAPTRQRDDPTWRWRVVDRRRNRRTSTTSMEVRRSGRDALVRQGLEARKAISILISTYSQARIPTPPHRPTFDGGD</sequence>
<comment type="caution">
    <text evidence="2">The sequence shown here is derived from an EMBL/GenBank/DDBJ whole genome shotgun (WGS) entry which is preliminary data.</text>
</comment>
<dbReference type="EMBL" id="JBBNAG010000012">
    <property type="protein sequence ID" value="KAK9089455.1"/>
    <property type="molecule type" value="Genomic_DNA"/>
</dbReference>
<keyword evidence="3" id="KW-1185">Reference proteome</keyword>
<name>A0AAP0EA49_9MAGN</name>